<dbReference type="RefSeq" id="WP_338395965.1">
    <property type="nucleotide sequence ID" value="NZ_AP025320.1"/>
</dbReference>
<keyword evidence="2" id="KW-1185">Reference proteome</keyword>
<accession>A0AAU9CRP0</accession>
<name>A0AAU9CRP0_9BACT</name>
<sequence>MLAYIRIFVFFLVYILTLGNVLAFERVEVLLDRSIITSGESLHGDAYVLGSNHQLQYGFNSVYVDLVNRDGQSVYGGVFPSKNGFCPFSIKVSHKWSEGEYNVRAYTLGSIKRFPDNYSQYGIIIRNGLKTPDTRPKFLMQSSEIDALGGEAQVRFDKQVYARRDQVEVAISLKSSAGKPLDGKFTVSVVESGILPEFNKESRVLNNEHKTVGVENKKEKNGNTINVSGLATDPNGKPLRLFFITFFDPMGKLKNVYVRTNENGQFSLDLPPFYGERVFYAHAWQANTLVEPIIHFNKPNLAPQPFKTPNISRKTVEAYAYDSFRRNKFERVFGVNEVDTTHFSETRILEVPDRYYRMSDYVKLYNVRDVFREIIAPTIVRKKKKKPIIKMLLLKGEGKYIVEPIFMINGVLTLRSEDVLSVPLKDLRSVRIYNQAETINKINVFFAQRGFVVLETKENYRQQAGHNKIVIKGFSETAKEEFPNYSEGSNDNGNTVPDFRPVLYRESGLTLKNGSAKIRFSTSDDLGYYTVKVSGFNSVDGKFFEVRKSFRIEDSVTAEAKGTL</sequence>
<evidence type="ECO:0008006" key="3">
    <source>
        <dbReference type="Google" id="ProtNLM"/>
    </source>
</evidence>
<gene>
    <name evidence="1" type="ORF">FUAX_52550</name>
</gene>
<evidence type="ECO:0000313" key="1">
    <source>
        <dbReference type="EMBL" id="BDD12823.1"/>
    </source>
</evidence>
<evidence type="ECO:0000313" key="2">
    <source>
        <dbReference type="Proteomes" id="UP001348817"/>
    </source>
</evidence>
<protein>
    <recommendedName>
        <fullName evidence="3">Macroglobulin domain-containing protein</fullName>
    </recommendedName>
</protein>
<geneLocation type="plasmid" evidence="1 2">
    <name>pFA6</name>
</geneLocation>
<keyword evidence="1" id="KW-0614">Plasmid</keyword>
<reference evidence="1 2" key="1">
    <citation type="submission" date="2021-12" db="EMBL/GenBank/DDBJ databases">
        <title>Genome sequencing of bacteria with rrn-lacking chromosome and rrn-plasmid.</title>
        <authorList>
            <person name="Anda M."/>
            <person name="Iwasaki W."/>
        </authorList>
    </citation>
    <scope>NUCLEOTIDE SEQUENCE [LARGE SCALE GENOMIC DNA]</scope>
    <source>
        <strain evidence="1 2">DSM 100852</strain>
        <plasmid evidence="1 2">pFA6</plasmid>
    </source>
</reference>
<proteinExistence type="predicted"/>
<dbReference type="Proteomes" id="UP001348817">
    <property type="component" value="Plasmid pFA6"/>
</dbReference>
<organism evidence="1 2">
    <name type="scientific">Fulvitalea axinellae</name>
    <dbReference type="NCBI Taxonomy" id="1182444"/>
    <lineage>
        <taxon>Bacteria</taxon>
        <taxon>Pseudomonadati</taxon>
        <taxon>Bacteroidota</taxon>
        <taxon>Cytophagia</taxon>
        <taxon>Cytophagales</taxon>
        <taxon>Persicobacteraceae</taxon>
        <taxon>Fulvitalea</taxon>
    </lineage>
</organism>
<dbReference type="KEGG" id="fax:FUAX_52550"/>
<dbReference type="EMBL" id="AP025320">
    <property type="protein sequence ID" value="BDD12823.1"/>
    <property type="molecule type" value="Genomic_DNA"/>
</dbReference>
<dbReference type="AlphaFoldDB" id="A0AAU9CRP0"/>